<evidence type="ECO:0000313" key="17">
    <source>
        <dbReference type="EMBL" id="MEI5687569.1"/>
    </source>
</evidence>
<dbReference type="SMART" id="SM00086">
    <property type="entry name" value="PAC"/>
    <property type="match status" value="3"/>
</dbReference>
<dbReference type="EMBL" id="JBBBDM010000003">
    <property type="protein sequence ID" value="MEI5687569.1"/>
    <property type="molecule type" value="Genomic_DNA"/>
</dbReference>
<evidence type="ECO:0000256" key="8">
    <source>
        <dbReference type="ARBA" id="ARBA00022679"/>
    </source>
</evidence>
<keyword evidence="10" id="KW-0418">Kinase</keyword>
<dbReference type="InterPro" id="IPR001610">
    <property type="entry name" value="PAC"/>
</dbReference>
<keyword evidence="14" id="KW-0812">Transmembrane</keyword>
<dbReference type="SUPFAM" id="SSF55781">
    <property type="entry name" value="GAF domain-like"/>
    <property type="match status" value="1"/>
</dbReference>
<dbReference type="Pfam" id="PF08447">
    <property type="entry name" value="PAS_3"/>
    <property type="match status" value="2"/>
</dbReference>
<keyword evidence="18" id="KW-1185">Reference proteome</keyword>
<dbReference type="CDD" id="cd00130">
    <property type="entry name" value="PAS"/>
    <property type="match status" value="2"/>
</dbReference>
<protein>
    <recommendedName>
        <fullName evidence="2">histidine kinase</fullName>
        <ecNumber evidence="2">2.7.13.3</ecNumber>
    </recommendedName>
</protein>
<dbReference type="Gene3D" id="3.30.565.10">
    <property type="entry name" value="Histidine kinase-like ATPase, C-terminal domain"/>
    <property type="match status" value="1"/>
</dbReference>
<dbReference type="EC" id="2.7.13.3" evidence="2"/>
<dbReference type="NCBIfam" id="TIGR00229">
    <property type="entry name" value="sensory_box"/>
    <property type="match status" value="2"/>
</dbReference>
<evidence type="ECO:0000256" key="9">
    <source>
        <dbReference type="ARBA" id="ARBA00022741"/>
    </source>
</evidence>
<dbReference type="InterPro" id="IPR052162">
    <property type="entry name" value="Sensor_kinase/Photoreceptor"/>
</dbReference>
<keyword evidence="5" id="KW-0716">Sensory transduction</keyword>
<organism evidence="17 18">
    <name type="scientific">Sphingomonas kyungheensis</name>
    <dbReference type="NCBI Taxonomy" id="1069987"/>
    <lineage>
        <taxon>Bacteria</taxon>
        <taxon>Pseudomonadati</taxon>
        <taxon>Pseudomonadota</taxon>
        <taxon>Alphaproteobacteria</taxon>
        <taxon>Sphingomonadales</taxon>
        <taxon>Sphingomonadaceae</taxon>
        <taxon>Sphingomonas</taxon>
    </lineage>
</organism>
<comment type="caution">
    <text evidence="17">The sequence shown here is derived from an EMBL/GenBank/DDBJ whole genome shotgun (WGS) entry which is preliminary data.</text>
</comment>
<keyword evidence="6" id="KW-0285">Flavoprotein</keyword>
<evidence type="ECO:0000256" key="6">
    <source>
        <dbReference type="ARBA" id="ARBA00022630"/>
    </source>
</evidence>
<evidence type="ECO:0000256" key="1">
    <source>
        <dbReference type="ARBA" id="ARBA00000085"/>
    </source>
</evidence>
<evidence type="ECO:0000256" key="13">
    <source>
        <dbReference type="ARBA" id="ARBA00023170"/>
    </source>
</evidence>
<dbReference type="RefSeq" id="WP_336545290.1">
    <property type="nucleotide sequence ID" value="NZ_JBBBDM010000003.1"/>
</dbReference>
<keyword evidence="11" id="KW-0067">ATP-binding</keyword>
<keyword evidence="13" id="KW-0675">Receptor</keyword>
<evidence type="ECO:0000256" key="11">
    <source>
        <dbReference type="ARBA" id="ARBA00022840"/>
    </source>
</evidence>
<dbReference type="PROSITE" id="PS50112">
    <property type="entry name" value="PAS"/>
    <property type="match status" value="1"/>
</dbReference>
<dbReference type="Gene3D" id="3.30.450.20">
    <property type="entry name" value="PAS domain"/>
    <property type="match status" value="3"/>
</dbReference>
<dbReference type="SMART" id="SM00911">
    <property type="entry name" value="HWE_HK"/>
    <property type="match status" value="1"/>
</dbReference>
<proteinExistence type="predicted"/>
<keyword evidence="4" id="KW-0597">Phosphoprotein</keyword>
<keyword evidence="14" id="KW-1133">Transmembrane helix</keyword>
<evidence type="ECO:0000259" key="15">
    <source>
        <dbReference type="PROSITE" id="PS50112"/>
    </source>
</evidence>
<dbReference type="InterPro" id="IPR029016">
    <property type="entry name" value="GAF-like_dom_sf"/>
</dbReference>
<dbReference type="InterPro" id="IPR003018">
    <property type="entry name" value="GAF"/>
</dbReference>
<evidence type="ECO:0000256" key="3">
    <source>
        <dbReference type="ARBA" id="ARBA00022543"/>
    </source>
</evidence>
<reference evidence="17 18" key="1">
    <citation type="journal article" date="2013" name="Int. J. Syst. Evol. Microbiol.">
        <title>Sphingomonas kyungheensis sp. nov., a bacterium with ginsenoside-converting activity isolated from soil of a ginseng field.</title>
        <authorList>
            <person name="Son H.M."/>
            <person name="Yang J.E."/>
            <person name="Park Y."/>
            <person name="Han C.K."/>
            <person name="Kim S.G."/>
            <person name="Kook M."/>
            <person name="Yi T.H."/>
        </authorList>
    </citation>
    <scope>NUCLEOTIDE SEQUENCE [LARGE SCALE GENOMIC DNA]</scope>
    <source>
        <strain evidence="17 18">LMG 26582</strain>
    </source>
</reference>
<evidence type="ECO:0000256" key="4">
    <source>
        <dbReference type="ARBA" id="ARBA00022553"/>
    </source>
</evidence>
<keyword evidence="8" id="KW-0808">Transferase</keyword>
<dbReference type="PROSITE" id="PS50113">
    <property type="entry name" value="PAC"/>
    <property type="match status" value="3"/>
</dbReference>
<dbReference type="SMART" id="SM00065">
    <property type="entry name" value="GAF"/>
    <property type="match status" value="1"/>
</dbReference>
<dbReference type="InterPro" id="IPR013655">
    <property type="entry name" value="PAS_fold_3"/>
</dbReference>
<dbReference type="InterPro" id="IPR035965">
    <property type="entry name" value="PAS-like_dom_sf"/>
</dbReference>
<keyword evidence="3" id="KW-0600">Photoreceptor protein</keyword>
<keyword evidence="9" id="KW-0547">Nucleotide-binding</keyword>
<dbReference type="Proteomes" id="UP001367771">
    <property type="component" value="Unassembled WGS sequence"/>
</dbReference>
<dbReference type="PANTHER" id="PTHR43304:SF1">
    <property type="entry name" value="PAC DOMAIN-CONTAINING PROTEIN"/>
    <property type="match status" value="1"/>
</dbReference>
<name>A0ABU8H3I8_9SPHN</name>
<feature type="domain" description="PAC" evidence="16">
    <location>
        <begin position="508"/>
        <end position="560"/>
    </location>
</feature>
<dbReference type="PANTHER" id="PTHR43304">
    <property type="entry name" value="PHYTOCHROME-LIKE PROTEIN CPH1"/>
    <property type="match status" value="1"/>
</dbReference>
<accession>A0ABU8H3I8</accession>
<dbReference type="InterPro" id="IPR000014">
    <property type="entry name" value="PAS"/>
</dbReference>
<dbReference type="Gene3D" id="3.30.450.40">
    <property type="match status" value="1"/>
</dbReference>
<sequence>MSPVGEIGDRPSFMRRLGAAVRPIDDAAEIQATACAMLDEEFRADRSGYAEISATDGSVTVVSDTAIVSPYLIGDHQTAAFAIPLCDRLRRGAVDVRSDVADDPALTSVEKAAYAGMRVGAAIALPLFEGVALCAFIFLHYRHPRSFKDADVEILQETSDRLSTAIDASRAKAALRISEAQLAAAFESVPAGIAMLDTQGRIVVANSEYRRFLPGGIMPSRDPANRGRWQAWNDEGGVLALYDYPGARALRGERTVPGQEMLFRVDQDRHVWTRVATVPIHDEQGRVTGQASVISDIDALKRASEALRENEARAQLLIDGVALATWETASDGLVETDSPNWRAYTGQSFDEWKGQGWLSAIHPDDRTAISEKWRETVRKRRSIDAEYRLRKANGTYRWMNVRAVPLRDEAGHVVKWLGMNIDIDERKRLERALEGSERRTRVVLEGIPQLLWRADCSTEWTWASPQWLTFTGQSEADSRGFGWLRILHPADRAAALSAWTEAAAVGCFEGEHRLRRQDGAYRWFAMRAKPIRDAAGHIVEWLGTANDIDDLRQAQARQGVMVAELQHRTRNLIAVVQALSEKTLDGASSLADFKTRFADRLSALARVQGLLSHACAGRKVTFDALLQSELCALGANDGDTLDARIILRGPSGIPLRSGAVQALALALHELATNAVKHGALTVASGRLAIAWSVTRQDGQRGILTVEWIESGLAPPRAAGKDTRVGYGRELIERALPFQLKARTSYTFTDDGLRCTISVPVVADRHESEEDR</sequence>
<evidence type="ECO:0000259" key="16">
    <source>
        <dbReference type="PROSITE" id="PS50113"/>
    </source>
</evidence>
<evidence type="ECO:0000313" key="18">
    <source>
        <dbReference type="Proteomes" id="UP001367771"/>
    </source>
</evidence>
<dbReference type="SMART" id="SM00091">
    <property type="entry name" value="PAS"/>
    <property type="match status" value="3"/>
</dbReference>
<evidence type="ECO:0000256" key="12">
    <source>
        <dbReference type="ARBA" id="ARBA00022991"/>
    </source>
</evidence>
<dbReference type="InterPro" id="IPR036890">
    <property type="entry name" value="HATPase_C_sf"/>
</dbReference>
<evidence type="ECO:0000256" key="7">
    <source>
        <dbReference type="ARBA" id="ARBA00022643"/>
    </source>
</evidence>
<keyword evidence="14" id="KW-0472">Membrane</keyword>
<gene>
    <name evidence="17" type="ORF">V8201_10820</name>
</gene>
<keyword evidence="12" id="KW-0157">Chromophore</keyword>
<evidence type="ECO:0000256" key="5">
    <source>
        <dbReference type="ARBA" id="ARBA00022606"/>
    </source>
</evidence>
<feature type="domain" description="PAS" evidence="15">
    <location>
        <begin position="310"/>
        <end position="380"/>
    </location>
</feature>
<dbReference type="InterPro" id="IPR000700">
    <property type="entry name" value="PAS-assoc_C"/>
</dbReference>
<evidence type="ECO:0000256" key="2">
    <source>
        <dbReference type="ARBA" id="ARBA00012438"/>
    </source>
</evidence>
<feature type="transmembrane region" description="Helical" evidence="14">
    <location>
        <begin position="119"/>
        <end position="141"/>
    </location>
</feature>
<feature type="domain" description="PAC" evidence="16">
    <location>
        <begin position="256"/>
        <end position="309"/>
    </location>
</feature>
<feature type="domain" description="PAC" evidence="16">
    <location>
        <begin position="383"/>
        <end position="435"/>
    </location>
</feature>
<evidence type="ECO:0000256" key="14">
    <source>
        <dbReference type="SAM" id="Phobius"/>
    </source>
</evidence>
<dbReference type="SUPFAM" id="SSF55785">
    <property type="entry name" value="PYP-like sensor domain (PAS domain)"/>
    <property type="match status" value="3"/>
</dbReference>
<dbReference type="Pfam" id="PF08448">
    <property type="entry name" value="PAS_4"/>
    <property type="match status" value="1"/>
</dbReference>
<keyword evidence="7" id="KW-0288">FMN</keyword>
<comment type="catalytic activity">
    <reaction evidence="1">
        <text>ATP + protein L-histidine = ADP + protein N-phospho-L-histidine.</text>
        <dbReference type="EC" id="2.7.13.3"/>
    </reaction>
</comment>
<dbReference type="InterPro" id="IPR011102">
    <property type="entry name" value="Sig_transdc_His_kinase_HWE"/>
</dbReference>
<dbReference type="InterPro" id="IPR013656">
    <property type="entry name" value="PAS_4"/>
</dbReference>
<evidence type="ECO:0000256" key="10">
    <source>
        <dbReference type="ARBA" id="ARBA00022777"/>
    </source>
</evidence>
<dbReference type="Pfam" id="PF07536">
    <property type="entry name" value="HWE_HK"/>
    <property type="match status" value="1"/>
</dbReference>